<comment type="caution">
    <text evidence="1">The sequence shown here is derived from an EMBL/GenBank/DDBJ whole genome shotgun (WGS) entry which is preliminary data.</text>
</comment>
<name>A0ABQ4XB44_9ASTR</name>
<accession>A0ABQ4XB44</accession>
<organism evidence="1 2">
    <name type="scientific">Tanacetum coccineum</name>
    <dbReference type="NCBI Taxonomy" id="301880"/>
    <lineage>
        <taxon>Eukaryota</taxon>
        <taxon>Viridiplantae</taxon>
        <taxon>Streptophyta</taxon>
        <taxon>Embryophyta</taxon>
        <taxon>Tracheophyta</taxon>
        <taxon>Spermatophyta</taxon>
        <taxon>Magnoliopsida</taxon>
        <taxon>eudicotyledons</taxon>
        <taxon>Gunneridae</taxon>
        <taxon>Pentapetalae</taxon>
        <taxon>asterids</taxon>
        <taxon>campanulids</taxon>
        <taxon>Asterales</taxon>
        <taxon>Asteraceae</taxon>
        <taxon>Asteroideae</taxon>
        <taxon>Anthemideae</taxon>
        <taxon>Anthemidinae</taxon>
        <taxon>Tanacetum</taxon>
    </lineage>
</organism>
<protein>
    <submittedName>
        <fullName evidence="1">Uncharacterized protein</fullName>
    </submittedName>
</protein>
<evidence type="ECO:0000313" key="1">
    <source>
        <dbReference type="EMBL" id="GJS62421.1"/>
    </source>
</evidence>
<keyword evidence="2" id="KW-1185">Reference proteome</keyword>
<sequence length="394" mass="43695">MKIVVLTLTHEVLRPAIKKRIGSGKFQTLIGYLPSPLKRKDIHESYMKKIGYVFFRSFSKGQPLNTRKQIKEAPKKFNSRLTAIRFAHNDKGSKFGVAKGIESGQVDLKGCQIWSGYAWEASLCTQKEWGRQKGNQKTLPFNSESPPPKTLTLAVADRQVTAAVKVLSSSGVTPYCDDTIKALEAKYPYKPPPSMPSITFSEPHLIAEIDSVFSCIKSFPKGNSCGRDGLKAQHILDALYGEGSATATNLLKFVASAPLTPLLKPDNGIRPIAVGTIWRRFVSKVSMKGTMARVDVDTLTMEQYLALSRENQAPGVGKPKIRGNVNFKVKSQFMRELREDTFSGNKDEDAYDHIDRVLSIIGLFNILGVSKDAVMLRVFPLVLETSHAVEKRCT</sequence>
<dbReference type="Proteomes" id="UP001151760">
    <property type="component" value="Unassembled WGS sequence"/>
</dbReference>
<reference evidence="1" key="2">
    <citation type="submission" date="2022-01" db="EMBL/GenBank/DDBJ databases">
        <authorList>
            <person name="Yamashiro T."/>
            <person name="Shiraishi A."/>
            <person name="Satake H."/>
            <person name="Nakayama K."/>
        </authorList>
    </citation>
    <scope>NUCLEOTIDE SEQUENCE</scope>
</reference>
<gene>
    <name evidence="1" type="ORF">Tco_0657205</name>
</gene>
<dbReference type="EMBL" id="BQNB010009359">
    <property type="protein sequence ID" value="GJS62421.1"/>
    <property type="molecule type" value="Genomic_DNA"/>
</dbReference>
<evidence type="ECO:0000313" key="2">
    <source>
        <dbReference type="Proteomes" id="UP001151760"/>
    </source>
</evidence>
<proteinExistence type="predicted"/>
<reference evidence="1" key="1">
    <citation type="journal article" date="2022" name="Int. J. Mol. Sci.">
        <title>Draft Genome of Tanacetum Coccineum: Genomic Comparison of Closely Related Tanacetum-Family Plants.</title>
        <authorList>
            <person name="Yamashiro T."/>
            <person name="Shiraishi A."/>
            <person name="Nakayama K."/>
            <person name="Satake H."/>
        </authorList>
    </citation>
    <scope>NUCLEOTIDE SEQUENCE</scope>
</reference>